<dbReference type="InterPro" id="IPR043425">
    <property type="entry name" value="NusG-like"/>
</dbReference>
<keyword evidence="1 5" id="KW-0806">Transcription termination</keyword>
<dbReference type="KEGG" id="mhw:ACT01_13280"/>
<keyword evidence="13" id="KW-1185">Reference proteome</keyword>
<reference evidence="11 12" key="1">
    <citation type="submission" date="2020-04" db="EMBL/GenBank/DDBJ databases">
        <authorList>
            <person name="Hitch T.C.A."/>
            <person name="Wylensek D."/>
            <person name="Clavel T."/>
        </authorList>
    </citation>
    <scope>NUCLEOTIDE SEQUENCE [LARGE SCALE GENOMIC DNA]</scope>
    <source>
        <strain evidence="11 12">Oil-RF-744-FAT-WT-6-1</strain>
    </source>
</reference>
<comment type="caution">
    <text evidence="11">The sequence shown here is derived from an EMBL/GenBank/DDBJ whole genome shotgun (WGS) entry which is preliminary data.</text>
</comment>
<evidence type="ECO:0000313" key="11">
    <source>
        <dbReference type="EMBL" id="NME27322.1"/>
    </source>
</evidence>
<comment type="function">
    <text evidence="5 7">Participates in transcription elongation, termination and antitermination.</text>
</comment>
<keyword evidence="2 5" id="KW-0889">Transcription antitermination</keyword>
<dbReference type="GO" id="GO:0032784">
    <property type="term" value="P:regulation of DNA-templated transcription elongation"/>
    <property type="evidence" value="ECO:0007669"/>
    <property type="project" value="InterPro"/>
</dbReference>
<keyword evidence="3 5" id="KW-0805">Transcription regulation</keyword>
<dbReference type="EMBL" id="JBIEKR010000002">
    <property type="protein sequence ID" value="MFG6272259.1"/>
    <property type="molecule type" value="Genomic_DNA"/>
</dbReference>
<feature type="domain" description="KOW" evidence="9">
    <location>
        <begin position="124"/>
        <end position="151"/>
    </location>
</feature>
<evidence type="ECO:0000256" key="6">
    <source>
        <dbReference type="NCBIfam" id="TIGR00922"/>
    </source>
</evidence>
<dbReference type="SUPFAM" id="SSF50104">
    <property type="entry name" value="Translation proteins SH3-like domain"/>
    <property type="match status" value="1"/>
</dbReference>
<name>A0A848BNK3_9FIRM</name>
<dbReference type="InterPro" id="IPR036735">
    <property type="entry name" value="NGN_dom_sf"/>
</dbReference>
<dbReference type="InterPro" id="IPR005824">
    <property type="entry name" value="KOW"/>
</dbReference>
<dbReference type="GO" id="GO:0006354">
    <property type="term" value="P:DNA-templated transcription elongation"/>
    <property type="evidence" value="ECO:0007669"/>
    <property type="project" value="UniProtKB-UniRule"/>
</dbReference>
<sequence>METDKKWYVIHTYSGYENKVMQTLERKVKSMGLENVINRILVPMEDEVDIKDGKKHVVKRKIFPGYVLVEMEVNDRSWYVVRNTPGVTGFVGSATKPIPLNPEEVKRILKSQGIDESEPKVHISVEVGEQVRITSGPFENFIATITEINDEKGTLKGLIDMFGRETSVEVDYSQIEKSLE</sequence>
<dbReference type="PRINTS" id="PR00338">
    <property type="entry name" value="NUSGTNSCPFCT"/>
</dbReference>
<proteinExistence type="inferred from homology"/>
<dbReference type="InterPro" id="IPR008991">
    <property type="entry name" value="Translation_prot_SH3-like_sf"/>
</dbReference>
<evidence type="ECO:0000256" key="3">
    <source>
        <dbReference type="ARBA" id="ARBA00023015"/>
    </source>
</evidence>
<dbReference type="FunFam" id="2.30.30.30:FF:000002">
    <property type="entry name" value="Transcription termination/antitermination factor NusG"/>
    <property type="match status" value="1"/>
</dbReference>
<dbReference type="PANTHER" id="PTHR30265:SF2">
    <property type="entry name" value="TRANSCRIPTION TERMINATION_ANTITERMINATION PROTEIN NUSG"/>
    <property type="match status" value="1"/>
</dbReference>
<dbReference type="CDD" id="cd06091">
    <property type="entry name" value="KOW_NusG"/>
    <property type="match status" value="1"/>
</dbReference>
<dbReference type="Pfam" id="PF02357">
    <property type="entry name" value="NusG"/>
    <property type="match status" value="1"/>
</dbReference>
<gene>
    <name evidence="5 11" type="primary">nusG</name>
    <name evidence="10" type="ORF">ACGTZG_03555</name>
    <name evidence="11" type="ORF">HF872_01575</name>
</gene>
<evidence type="ECO:0000313" key="13">
    <source>
        <dbReference type="Proteomes" id="UP001605989"/>
    </source>
</evidence>
<dbReference type="InterPro" id="IPR014722">
    <property type="entry name" value="Rib_uL2_dom2"/>
</dbReference>
<dbReference type="Pfam" id="PF00467">
    <property type="entry name" value="KOW"/>
    <property type="match status" value="1"/>
</dbReference>
<dbReference type="InterPro" id="IPR001062">
    <property type="entry name" value="Transcrpt_antiterm_NusG"/>
</dbReference>
<dbReference type="EMBL" id="JABAFG010000002">
    <property type="protein sequence ID" value="NME27322.1"/>
    <property type="molecule type" value="Genomic_DNA"/>
</dbReference>
<comment type="similarity">
    <text evidence="5 7">Belongs to the NusG family.</text>
</comment>
<dbReference type="SMART" id="SM00739">
    <property type="entry name" value="KOW"/>
    <property type="match status" value="1"/>
</dbReference>
<dbReference type="PANTHER" id="PTHR30265">
    <property type="entry name" value="RHO-INTERACTING TRANSCRIPTION TERMINATION FACTOR NUSG"/>
    <property type="match status" value="1"/>
</dbReference>
<reference evidence="10 13" key="2">
    <citation type="submission" date="2024-10" db="EMBL/GenBank/DDBJ databases">
        <authorList>
            <person name="Sang B.-I."/>
            <person name="Prabhaharan D."/>
        </authorList>
    </citation>
    <scope>NUCLEOTIDE SEQUENCE [LARGE SCALE GENOMIC DNA]</scope>
    <source>
        <strain evidence="10 13">MH</strain>
    </source>
</reference>
<dbReference type="HAMAP" id="MF_00948">
    <property type="entry name" value="NusG"/>
    <property type="match status" value="1"/>
</dbReference>
<evidence type="ECO:0000313" key="12">
    <source>
        <dbReference type="Proteomes" id="UP000591071"/>
    </source>
</evidence>
<dbReference type="NCBIfam" id="TIGR00922">
    <property type="entry name" value="nusG"/>
    <property type="match status" value="1"/>
</dbReference>
<dbReference type="CDD" id="cd09891">
    <property type="entry name" value="NGN_Bact_1"/>
    <property type="match status" value="1"/>
</dbReference>
<dbReference type="Gene3D" id="3.30.70.940">
    <property type="entry name" value="NusG, N-terminal domain"/>
    <property type="match status" value="1"/>
</dbReference>
<feature type="domain" description="NusG-like N-terminal" evidence="8">
    <location>
        <begin position="4"/>
        <end position="112"/>
    </location>
</feature>
<keyword evidence="4 5" id="KW-0804">Transcription</keyword>
<dbReference type="GO" id="GO:0006353">
    <property type="term" value="P:DNA-templated transcription termination"/>
    <property type="evidence" value="ECO:0007669"/>
    <property type="project" value="UniProtKB-UniRule"/>
</dbReference>
<dbReference type="RefSeq" id="WP_059076482.1">
    <property type="nucleotide sequence ID" value="NZ_CP011940.1"/>
</dbReference>
<organism evidence="11 12">
    <name type="scientific">Megasphaera hexanoica</name>
    <dbReference type="NCBI Taxonomy" id="1675036"/>
    <lineage>
        <taxon>Bacteria</taxon>
        <taxon>Bacillati</taxon>
        <taxon>Bacillota</taxon>
        <taxon>Negativicutes</taxon>
        <taxon>Veillonellales</taxon>
        <taxon>Veillonellaceae</taxon>
        <taxon>Megasphaera</taxon>
    </lineage>
</organism>
<dbReference type="GO" id="GO:0031564">
    <property type="term" value="P:transcription antitermination"/>
    <property type="evidence" value="ECO:0007669"/>
    <property type="project" value="UniProtKB-UniRule"/>
</dbReference>
<evidence type="ECO:0000256" key="2">
    <source>
        <dbReference type="ARBA" id="ARBA00022814"/>
    </source>
</evidence>
<accession>A0A848BNK3</accession>
<protein>
    <recommendedName>
        <fullName evidence="5 6">Transcription termination/antitermination protein NusG</fullName>
    </recommendedName>
</protein>
<evidence type="ECO:0000256" key="5">
    <source>
        <dbReference type="HAMAP-Rule" id="MF_00948"/>
    </source>
</evidence>
<dbReference type="OrthoDB" id="9809075at2"/>
<dbReference type="SMART" id="SM00738">
    <property type="entry name" value="NGN"/>
    <property type="match status" value="1"/>
</dbReference>
<dbReference type="Gene3D" id="2.30.30.30">
    <property type="match status" value="1"/>
</dbReference>
<dbReference type="Proteomes" id="UP000591071">
    <property type="component" value="Unassembled WGS sequence"/>
</dbReference>
<dbReference type="AlphaFoldDB" id="A0A848BNK3"/>
<dbReference type="SUPFAM" id="SSF82679">
    <property type="entry name" value="N-utilization substance G protein NusG, N-terminal domain"/>
    <property type="match status" value="1"/>
</dbReference>
<dbReference type="Proteomes" id="UP001605989">
    <property type="component" value="Unassembled WGS sequence"/>
</dbReference>
<dbReference type="FunFam" id="3.30.70.940:FF:000002">
    <property type="entry name" value="Transcription termination/antitermination protein NusG"/>
    <property type="match status" value="1"/>
</dbReference>
<evidence type="ECO:0000256" key="1">
    <source>
        <dbReference type="ARBA" id="ARBA00022472"/>
    </source>
</evidence>
<dbReference type="GO" id="GO:0005829">
    <property type="term" value="C:cytosol"/>
    <property type="evidence" value="ECO:0007669"/>
    <property type="project" value="UniProtKB-ARBA"/>
</dbReference>
<dbReference type="InterPro" id="IPR047050">
    <property type="entry name" value="NGN"/>
</dbReference>
<evidence type="ECO:0000256" key="7">
    <source>
        <dbReference type="RuleBase" id="RU000538"/>
    </source>
</evidence>
<evidence type="ECO:0000259" key="8">
    <source>
        <dbReference type="SMART" id="SM00738"/>
    </source>
</evidence>
<evidence type="ECO:0000259" key="9">
    <source>
        <dbReference type="SMART" id="SM00739"/>
    </source>
</evidence>
<dbReference type="InterPro" id="IPR006645">
    <property type="entry name" value="NGN-like_dom"/>
</dbReference>
<evidence type="ECO:0000313" key="10">
    <source>
        <dbReference type="EMBL" id="MFG6272259.1"/>
    </source>
</evidence>
<evidence type="ECO:0000256" key="4">
    <source>
        <dbReference type="ARBA" id="ARBA00023163"/>
    </source>
</evidence>